<dbReference type="KEGG" id="aful:116500177"/>
<dbReference type="InParanoid" id="A0A6J3ECN8"/>
<dbReference type="GO" id="GO:0050863">
    <property type="term" value="P:regulation of T cell activation"/>
    <property type="evidence" value="ECO:0007669"/>
    <property type="project" value="UniProtKB-ARBA"/>
</dbReference>
<accession>A0A6J3ECN8</accession>
<reference evidence="18" key="1">
    <citation type="submission" date="2025-08" db="UniProtKB">
        <authorList>
            <consortium name="RefSeq"/>
        </authorList>
    </citation>
    <scope>IDENTIFICATION</scope>
    <source>
        <tissue evidence="18">Lung</tissue>
    </source>
</reference>
<dbReference type="InterPro" id="IPR013320">
    <property type="entry name" value="ConA-like_dom_sf"/>
</dbReference>
<dbReference type="Pfam" id="PF22705">
    <property type="entry name" value="C2-set_3"/>
    <property type="match status" value="1"/>
</dbReference>
<dbReference type="Gene3D" id="2.60.120.920">
    <property type="match status" value="1"/>
</dbReference>
<evidence type="ECO:0000256" key="10">
    <source>
        <dbReference type="ARBA" id="ARBA00038221"/>
    </source>
</evidence>
<feature type="signal peptide" evidence="14">
    <location>
        <begin position="1"/>
        <end position="21"/>
    </location>
</feature>
<dbReference type="InterPro" id="IPR003877">
    <property type="entry name" value="SPRY_dom"/>
</dbReference>
<dbReference type="SUPFAM" id="SSF48726">
    <property type="entry name" value="Immunoglobulin"/>
    <property type="match status" value="2"/>
</dbReference>
<keyword evidence="11" id="KW-0175">Coiled coil</keyword>
<dbReference type="InterPro" id="IPR053896">
    <property type="entry name" value="BTN3A2-like_Ig-C"/>
</dbReference>
<dbReference type="InterPro" id="IPR007110">
    <property type="entry name" value="Ig-like_dom"/>
</dbReference>
<dbReference type="InterPro" id="IPR013106">
    <property type="entry name" value="Ig_V-set"/>
</dbReference>
<dbReference type="GO" id="GO:0001817">
    <property type="term" value="P:regulation of cytokine production"/>
    <property type="evidence" value="ECO:0007669"/>
    <property type="project" value="TreeGrafter"/>
</dbReference>
<feature type="transmembrane region" description="Helical" evidence="13">
    <location>
        <begin position="246"/>
        <end position="268"/>
    </location>
</feature>
<dbReference type="InterPro" id="IPR050504">
    <property type="entry name" value="IgSF_BTN/MOG"/>
</dbReference>
<evidence type="ECO:0000256" key="9">
    <source>
        <dbReference type="ARBA" id="ARBA00023319"/>
    </source>
</evidence>
<dbReference type="SMART" id="SM00409">
    <property type="entry name" value="IG"/>
    <property type="match status" value="1"/>
</dbReference>
<keyword evidence="7" id="KW-1015">Disulfide bond</keyword>
<dbReference type="InterPro" id="IPR013783">
    <property type="entry name" value="Ig-like_fold"/>
</dbReference>
<dbReference type="GO" id="GO:1903037">
    <property type="term" value="P:regulation of leukocyte cell-cell adhesion"/>
    <property type="evidence" value="ECO:0007669"/>
    <property type="project" value="UniProtKB-ARBA"/>
</dbReference>
<feature type="region of interest" description="Disordered" evidence="12">
    <location>
        <begin position="347"/>
        <end position="369"/>
    </location>
</feature>
<evidence type="ECO:0000259" key="15">
    <source>
        <dbReference type="PROSITE" id="PS50188"/>
    </source>
</evidence>
<sequence>MGSTLQWLTAIHILTFQHVSCLITDQFISYPPNSSVIGVIGEGVVLPCYVVAENFPEIFSVQWIFNEQSQKIPVSTYDGKTQKEKQDERYQGRTEFFHSEFGAGNMSLLLKNIRTSDKGSYTCVVSFNDEYHDVLIELKVAAKGSVPSISLRSYMKQSIGLTCHADGWFPKPEVIWLDGQGQVRKEQSTTKMMMMPSGVYRVITSMNLKPGSDMEVSCRIVNNLLKTTSESRIQISEIFFPSISKWLIVHLVILCFITVLISTVFCKLRSNHKKTIKSVKMKMKMEEENEQLKSMLEQEKTTNRRAKSKLKDHFGQLKAELDFWEARSHAVFIDVNPDCRVLELPVPGTPKVEDTSSEPESLSNPSTVPVLVGKEGFTAGKHYWEVEVDQQQDWVLGVVRETERQEEEGTNAGEDFWALHRSQGELFSSKENSKIEKKSMSYSVIGVLLDLEEAQIKFYEAGQKNIIVKIPLSLGKEHAEIFYPFLPKGEERVVTPVICPVLIPVPLETL</sequence>
<evidence type="ECO:0000259" key="16">
    <source>
        <dbReference type="PROSITE" id="PS50835"/>
    </source>
</evidence>
<gene>
    <name evidence="18" type="primary">LOC116500177</name>
</gene>
<evidence type="ECO:0000256" key="13">
    <source>
        <dbReference type="SAM" id="Phobius"/>
    </source>
</evidence>
<organism evidence="17 18">
    <name type="scientific">Aythya fuligula</name>
    <name type="common">Tufted duck</name>
    <name type="synonym">Anas fuligula</name>
    <dbReference type="NCBI Taxonomy" id="219594"/>
    <lineage>
        <taxon>Eukaryota</taxon>
        <taxon>Metazoa</taxon>
        <taxon>Chordata</taxon>
        <taxon>Craniata</taxon>
        <taxon>Vertebrata</taxon>
        <taxon>Euteleostomi</taxon>
        <taxon>Archelosauria</taxon>
        <taxon>Archosauria</taxon>
        <taxon>Dinosauria</taxon>
        <taxon>Saurischia</taxon>
        <taxon>Theropoda</taxon>
        <taxon>Coelurosauria</taxon>
        <taxon>Aves</taxon>
        <taxon>Neognathae</taxon>
        <taxon>Galloanserae</taxon>
        <taxon>Anseriformes</taxon>
        <taxon>Anatidae</taxon>
        <taxon>Aythyinae</taxon>
        <taxon>Aythya</taxon>
    </lineage>
</organism>
<protein>
    <submittedName>
        <fullName evidence="18">Butyrophilin subfamily 3 member A2-like</fullName>
    </submittedName>
</protein>
<dbReference type="RefSeq" id="XP_032060984.1">
    <property type="nucleotide sequence ID" value="XM_032205093.1"/>
</dbReference>
<comment type="similarity">
    <text evidence="2">Belongs to the immunoglobulin superfamily. BTN/MOG family.</text>
</comment>
<dbReference type="PANTHER" id="PTHR24100:SF130">
    <property type="entry name" value="BUTYROPHILIN-LIKE PROTEIN 9"/>
    <property type="match status" value="1"/>
</dbReference>
<dbReference type="GO" id="GO:0009897">
    <property type="term" value="C:external side of plasma membrane"/>
    <property type="evidence" value="ECO:0007669"/>
    <property type="project" value="TreeGrafter"/>
</dbReference>
<dbReference type="GeneID" id="116500177"/>
<keyword evidence="4 14" id="KW-0732">Signal</keyword>
<evidence type="ECO:0000313" key="17">
    <source>
        <dbReference type="Proteomes" id="UP000504639"/>
    </source>
</evidence>
<keyword evidence="6 13" id="KW-0472">Membrane</keyword>
<proteinExistence type="inferred from homology"/>
<keyword evidence="8" id="KW-0325">Glycoprotein</keyword>
<dbReference type="GO" id="GO:0042110">
    <property type="term" value="P:T cell activation"/>
    <property type="evidence" value="ECO:0007669"/>
    <property type="project" value="UniProtKB-ARBA"/>
</dbReference>
<dbReference type="PROSITE" id="PS50188">
    <property type="entry name" value="B302_SPRY"/>
    <property type="match status" value="1"/>
</dbReference>
<evidence type="ECO:0000313" key="18">
    <source>
        <dbReference type="RefSeq" id="XP_032060984.1"/>
    </source>
</evidence>
<dbReference type="AlphaFoldDB" id="A0A6J3ECN8"/>
<dbReference type="FunFam" id="2.60.40.10:FF:000142">
    <property type="entry name" value="V-set domain-containing T-cell activation inhibitor 1"/>
    <property type="match status" value="1"/>
</dbReference>
<evidence type="ECO:0000256" key="3">
    <source>
        <dbReference type="ARBA" id="ARBA00022692"/>
    </source>
</evidence>
<name>A0A6J3ECN8_AYTFU</name>
<dbReference type="SUPFAM" id="SSF49899">
    <property type="entry name" value="Concanavalin A-like lectins/glucanases"/>
    <property type="match status" value="1"/>
</dbReference>
<dbReference type="InterPro" id="IPR003879">
    <property type="entry name" value="Butyrophylin_SPRY"/>
</dbReference>
<feature type="domain" description="B30.2/SPRY" evidence="15">
    <location>
        <begin position="301"/>
        <end position="505"/>
    </location>
</feature>
<dbReference type="PRINTS" id="PR01407">
    <property type="entry name" value="BUTYPHLNCDUF"/>
</dbReference>
<dbReference type="PROSITE" id="PS50835">
    <property type="entry name" value="IG_LIKE"/>
    <property type="match status" value="2"/>
</dbReference>
<dbReference type="GO" id="GO:0005102">
    <property type="term" value="F:signaling receptor binding"/>
    <property type="evidence" value="ECO:0007669"/>
    <property type="project" value="TreeGrafter"/>
</dbReference>
<feature type="domain" description="Ig-like" evidence="16">
    <location>
        <begin position="31"/>
        <end position="141"/>
    </location>
</feature>
<evidence type="ECO:0000256" key="12">
    <source>
        <dbReference type="SAM" id="MobiDB-lite"/>
    </source>
</evidence>
<evidence type="ECO:0000256" key="5">
    <source>
        <dbReference type="ARBA" id="ARBA00022989"/>
    </source>
</evidence>
<dbReference type="Gene3D" id="2.60.40.10">
    <property type="entry name" value="Immunoglobulins"/>
    <property type="match status" value="2"/>
</dbReference>
<evidence type="ECO:0000256" key="7">
    <source>
        <dbReference type="ARBA" id="ARBA00023157"/>
    </source>
</evidence>
<keyword evidence="5 13" id="KW-1133">Transmembrane helix</keyword>
<keyword evidence="9" id="KW-0393">Immunoglobulin domain</keyword>
<keyword evidence="17" id="KW-1185">Reference proteome</keyword>
<feature type="domain" description="Ig-like" evidence="16">
    <location>
        <begin position="147"/>
        <end position="236"/>
    </location>
</feature>
<dbReference type="Proteomes" id="UP000504639">
    <property type="component" value="Chromosome 32"/>
</dbReference>
<feature type="chain" id="PRO_5026865106" evidence="14">
    <location>
        <begin position="22"/>
        <end position="510"/>
    </location>
</feature>
<dbReference type="InterPro" id="IPR036179">
    <property type="entry name" value="Ig-like_dom_sf"/>
</dbReference>
<keyword evidence="3 13" id="KW-0812">Transmembrane</keyword>
<dbReference type="InterPro" id="IPR001870">
    <property type="entry name" value="B30.2/SPRY"/>
</dbReference>
<comment type="subcellular location">
    <subcellularLocation>
        <location evidence="1">Membrane</location>
        <topology evidence="1">Single-pass type I membrane protein</topology>
    </subcellularLocation>
</comment>
<dbReference type="GO" id="GO:0050852">
    <property type="term" value="P:T cell receptor signaling pathway"/>
    <property type="evidence" value="ECO:0007669"/>
    <property type="project" value="TreeGrafter"/>
</dbReference>
<feature type="compositionally biased region" description="Polar residues" evidence="12">
    <location>
        <begin position="358"/>
        <end position="367"/>
    </location>
</feature>
<evidence type="ECO:0000256" key="4">
    <source>
        <dbReference type="ARBA" id="ARBA00022729"/>
    </source>
</evidence>
<dbReference type="InterPro" id="IPR003599">
    <property type="entry name" value="Ig_sub"/>
</dbReference>
<evidence type="ECO:0000256" key="14">
    <source>
        <dbReference type="SAM" id="SignalP"/>
    </source>
</evidence>
<dbReference type="Pfam" id="PF07686">
    <property type="entry name" value="V-set"/>
    <property type="match status" value="1"/>
</dbReference>
<evidence type="ECO:0000256" key="1">
    <source>
        <dbReference type="ARBA" id="ARBA00004479"/>
    </source>
</evidence>
<dbReference type="SMART" id="SM00449">
    <property type="entry name" value="SPRY"/>
    <property type="match status" value="1"/>
</dbReference>
<evidence type="ECO:0000256" key="8">
    <source>
        <dbReference type="ARBA" id="ARBA00023180"/>
    </source>
</evidence>
<evidence type="ECO:0000256" key="2">
    <source>
        <dbReference type="ARBA" id="ARBA00007591"/>
    </source>
</evidence>
<dbReference type="FunFam" id="2.60.40.10:FF:000088">
    <property type="entry name" value="Butyrophilin subfamily 1 member A1"/>
    <property type="match status" value="1"/>
</dbReference>
<evidence type="ECO:0000256" key="6">
    <source>
        <dbReference type="ARBA" id="ARBA00023136"/>
    </source>
</evidence>
<dbReference type="PANTHER" id="PTHR24100">
    <property type="entry name" value="BUTYROPHILIN"/>
    <property type="match status" value="1"/>
</dbReference>
<evidence type="ECO:0000256" key="11">
    <source>
        <dbReference type="SAM" id="Coils"/>
    </source>
</evidence>
<comment type="similarity">
    <text evidence="10">Belongs to the SKINT family.</text>
</comment>
<dbReference type="Pfam" id="PF00622">
    <property type="entry name" value="SPRY"/>
    <property type="match status" value="1"/>
</dbReference>
<dbReference type="InterPro" id="IPR043136">
    <property type="entry name" value="B30.2/SPRY_sf"/>
</dbReference>
<feature type="coiled-coil region" evidence="11">
    <location>
        <begin position="278"/>
        <end position="309"/>
    </location>
</feature>